<feature type="compositionally biased region" description="Low complexity" evidence="1">
    <location>
        <begin position="313"/>
        <end position="328"/>
    </location>
</feature>
<protein>
    <submittedName>
        <fullName evidence="2">Uncharacterized protein</fullName>
    </submittedName>
</protein>
<proteinExistence type="predicted"/>
<dbReference type="EMBL" id="QGKX02000996">
    <property type="protein sequence ID" value="KAF3556458.1"/>
    <property type="molecule type" value="Genomic_DNA"/>
</dbReference>
<evidence type="ECO:0000313" key="2">
    <source>
        <dbReference type="EMBL" id="KAF3556458.1"/>
    </source>
</evidence>
<feature type="compositionally biased region" description="Pro residues" evidence="1">
    <location>
        <begin position="329"/>
        <end position="339"/>
    </location>
</feature>
<gene>
    <name evidence="2" type="ORF">F2Q69_00017075</name>
</gene>
<name>A0A8S9QYS6_BRACR</name>
<sequence>MFCNDSILSPVTSARQSPSVLLEALETEPSLTPEIVPPPPPRPEPRSTSSPPIPDEDESGPRRSAGKSPGRAVKRGFSPASFRACGTRAAAILHTFRAWISRATTTHRVPSPSLILVSRRPFSAAGDSAGDSATRPSRLGESTRIRSTGWVPCLQRVRIKLYLFEVLYPGPWTSGLVSHTSLSDFPVTHPSFALSDAAKRGTKRTRTVRVRADAREVVDDQGATGGVQAEGVQPAAPPFDKAALMQMVQQAATQAAQAAIQQVTQEAARVAAQEAARVAAQEVARQLAAGQQIPQQQIPLQQIPPQHIPPQVPVQGVPEQQLPQGLQQPPLPPRSPLPV</sequence>
<comment type="caution">
    <text evidence="2">The sequence shown here is derived from an EMBL/GenBank/DDBJ whole genome shotgun (WGS) entry which is preliminary data.</text>
</comment>
<feature type="region of interest" description="Disordered" evidence="1">
    <location>
        <begin position="298"/>
        <end position="339"/>
    </location>
</feature>
<dbReference type="Proteomes" id="UP000712600">
    <property type="component" value="Unassembled WGS sequence"/>
</dbReference>
<evidence type="ECO:0000256" key="1">
    <source>
        <dbReference type="SAM" id="MobiDB-lite"/>
    </source>
</evidence>
<organism evidence="2 3">
    <name type="scientific">Brassica cretica</name>
    <name type="common">Mustard</name>
    <dbReference type="NCBI Taxonomy" id="69181"/>
    <lineage>
        <taxon>Eukaryota</taxon>
        <taxon>Viridiplantae</taxon>
        <taxon>Streptophyta</taxon>
        <taxon>Embryophyta</taxon>
        <taxon>Tracheophyta</taxon>
        <taxon>Spermatophyta</taxon>
        <taxon>Magnoliopsida</taxon>
        <taxon>eudicotyledons</taxon>
        <taxon>Gunneridae</taxon>
        <taxon>Pentapetalae</taxon>
        <taxon>rosids</taxon>
        <taxon>malvids</taxon>
        <taxon>Brassicales</taxon>
        <taxon>Brassicaceae</taxon>
        <taxon>Brassiceae</taxon>
        <taxon>Brassica</taxon>
    </lineage>
</organism>
<evidence type="ECO:0000313" key="3">
    <source>
        <dbReference type="Proteomes" id="UP000712600"/>
    </source>
</evidence>
<reference evidence="2" key="1">
    <citation type="submission" date="2019-12" db="EMBL/GenBank/DDBJ databases">
        <title>Genome sequencing and annotation of Brassica cretica.</title>
        <authorList>
            <person name="Studholme D.J."/>
            <person name="Sarris P."/>
        </authorList>
    </citation>
    <scope>NUCLEOTIDE SEQUENCE</scope>
    <source>
        <strain evidence="2">PFS-109/04</strain>
        <tissue evidence="2">Leaf</tissue>
    </source>
</reference>
<accession>A0A8S9QYS6</accession>
<dbReference type="AlphaFoldDB" id="A0A8S9QYS6"/>
<feature type="region of interest" description="Disordered" evidence="1">
    <location>
        <begin position="26"/>
        <end position="76"/>
    </location>
</feature>